<dbReference type="Proteomes" id="UP001307705">
    <property type="component" value="Unassembled WGS sequence"/>
</dbReference>
<feature type="domain" description="DUF4382" evidence="1">
    <location>
        <begin position="2"/>
        <end position="135"/>
    </location>
</feature>
<accession>A0ABQ6Q0V6</accession>
<protein>
    <recommendedName>
        <fullName evidence="1">DUF4382 domain-containing protein</fullName>
    </recommendedName>
</protein>
<evidence type="ECO:0000259" key="1">
    <source>
        <dbReference type="Pfam" id="PF14321"/>
    </source>
</evidence>
<organism evidence="2 3">
    <name type="scientific">Algoriphagus taiwanensis</name>
    <dbReference type="NCBI Taxonomy" id="1445656"/>
    <lineage>
        <taxon>Bacteria</taxon>
        <taxon>Pseudomonadati</taxon>
        <taxon>Bacteroidota</taxon>
        <taxon>Cytophagia</taxon>
        <taxon>Cytophagales</taxon>
        <taxon>Cyclobacteriaceae</taxon>
        <taxon>Algoriphagus</taxon>
    </lineage>
</organism>
<name>A0ABQ6Q0V6_9BACT</name>
<dbReference type="EMBL" id="BTPE01000006">
    <property type="protein sequence ID" value="GMQ33821.1"/>
    <property type="molecule type" value="Genomic_DNA"/>
</dbReference>
<evidence type="ECO:0000313" key="3">
    <source>
        <dbReference type="Proteomes" id="UP001307705"/>
    </source>
</evidence>
<keyword evidence="3" id="KW-1185">Reference proteome</keyword>
<gene>
    <name evidence="2" type="ORF">Ataiwa_20930</name>
</gene>
<proteinExistence type="predicted"/>
<evidence type="ECO:0000313" key="2">
    <source>
        <dbReference type="EMBL" id="GMQ33821.1"/>
    </source>
</evidence>
<reference evidence="2 3" key="1">
    <citation type="submission" date="2023-08" db="EMBL/GenBank/DDBJ databases">
        <title>Draft genome sequence of Algoriphagus taiwanensis.</title>
        <authorList>
            <person name="Takatani N."/>
            <person name="Hosokawa M."/>
            <person name="Sawabe T."/>
        </authorList>
    </citation>
    <scope>NUCLEOTIDE SEQUENCE [LARGE SCALE GENOMIC DNA]</scope>
    <source>
        <strain evidence="2 3">JCM 19755</strain>
    </source>
</reference>
<dbReference type="Gene3D" id="2.60.40.1120">
    <property type="entry name" value="Carboxypeptidase-like, regulatory domain"/>
    <property type="match status" value="1"/>
</dbReference>
<comment type="caution">
    <text evidence="2">The sequence shown here is derived from an EMBL/GenBank/DDBJ whole genome shotgun (WGS) entry which is preliminary data.</text>
</comment>
<sequence length="235" mass="25972">MVNIFLVDAPAQWDSVVVELRGVEIEFVPSGREGQVESMFLPYEPGNKQVNVSLLVGGDILPISRREFQIGNITKATLRLGENNFLYQGERGYPLRLPNGQTDFSGDLSIRLEPGISYDVIIDFDLEKSIKTTQTNPLAFSFQPTLDIYSGIGLGTVQGSISPTTLQPAIYAIRDSDSLSTHMNASGTYVFRLEPGSYTLFIDPKDEAYVADTLLNVQVTEGQRTTADRVTLSRR</sequence>
<dbReference type="Pfam" id="PF14321">
    <property type="entry name" value="DUF4382"/>
    <property type="match status" value="1"/>
</dbReference>
<dbReference type="InterPro" id="IPR025491">
    <property type="entry name" value="DUF4382"/>
</dbReference>